<accession>A0A645G013</accession>
<dbReference type="AntiFam" id="ANF00072">
    <property type="entry name" value="Shadow ORF (opposite TypA)"/>
</dbReference>
<proteinExistence type="predicted"/>
<dbReference type="AlphaFoldDB" id="A0A645G013"/>
<evidence type="ECO:0000313" key="1">
    <source>
        <dbReference type="EMBL" id="MPN19282.1"/>
    </source>
</evidence>
<comment type="caution">
    <text evidence="1">The sequence shown here is derived from an EMBL/GenBank/DDBJ whole genome shotgun (WGS) entry which is preliminary data.</text>
</comment>
<organism evidence="1">
    <name type="scientific">bioreactor metagenome</name>
    <dbReference type="NCBI Taxonomy" id="1076179"/>
    <lineage>
        <taxon>unclassified sequences</taxon>
        <taxon>metagenomes</taxon>
        <taxon>ecological metagenomes</taxon>
    </lineage>
</organism>
<reference evidence="1" key="1">
    <citation type="submission" date="2019-08" db="EMBL/GenBank/DDBJ databases">
        <authorList>
            <person name="Kucharzyk K."/>
            <person name="Murdoch R.W."/>
            <person name="Higgins S."/>
            <person name="Loffler F."/>
        </authorList>
    </citation>
    <scope>NUCLEOTIDE SEQUENCE</scope>
</reference>
<dbReference type="EMBL" id="VSSQ01066816">
    <property type="protein sequence ID" value="MPN19282.1"/>
    <property type="molecule type" value="Genomic_DNA"/>
</dbReference>
<sequence length="83" mass="9201">MSWRVNYVDLVAFPFGSYSSGHDCDTALALLNHPVCNCGAVIYRPNTIRAAGIEKDTLSRRRFTGVDMGDDPNIAALLKRKRT</sequence>
<name>A0A645G013_9ZZZZ</name>
<gene>
    <name evidence="1" type="ORF">SDC9_166649</name>
</gene>
<protein>
    <submittedName>
        <fullName evidence="1">Uncharacterized protein</fullName>
    </submittedName>
</protein>